<dbReference type="Pfam" id="PF18914">
    <property type="entry name" value="DUF5666"/>
    <property type="match status" value="1"/>
</dbReference>
<evidence type="ECO:0000259" key="1">
    <source>
        <dbReference type="Pfam" id="PF18914"/>
    </source>
</evidence>
<comment type="caution">
    <text evidence="2">The sequence shown here is derived from an EMBL/GenBank/DDBJ whole genome shotgun (WGS) entry which is preliminary data.</text>
</comment>
<dbReference type="Proteomes" id="UP001595783">
    <property type="component" value="Unassembled WGS sequence"/>
</dbReference>
<sequence>MKKTFLGILVAGISVLSASDFKGVIENIDSAKKTITVNDMVIRVMPYTKIEQDACGMGWDKAKKFVDLKKGDFVKVDLIHHNAAPVAEEIEIKCMDHRAY</sequence>
<dbReference type="RefSeq" id="WP_104752405.1">
    <property type="nucleotide sequence ID" value="NZ_FZMF01000026.1"/>
</dbReference>
<gene>
    <name evidence="2" type="ORF">ACFOPX_03655</name>
</gene>
<reference evidence="3" key="1">
    <citation type="journal article" date="2019" name="Int. J. Syst. Evol. Microbiol.">
        <title>The Global Catalogue of Microorganisms (GCM) 10K type strain sequencing project: providing services to taxonomists for standard genome sequencing and annotation.</title>
        <authorList>
            <consortium name="The Broad Institute Genomics Platform"/>
            <consortium name="The Broad Institute Genome Sequencing Center for Infectious Disease"/>
            <person name="Wu L."/>
            <person name="Ma J."/>
        </authorList>
    </citation>
    <scope>NUCLEOTIDE SEQUENCE [LARGE SCALE GENOMIC DNA]</scope>
    <source>
        <strain evidence="3">CCUG 53816</strain>
    </source>
</reference>
<keyword evidence="3" id="KW-1185">Reference proteome</keyword>
<evidence type="ECO:0000313" key="2">
    <source>
        <dbReference type="EMBL" id="MFC3847630.1"/>
    </source>
</evidence>
<name>A0ABV7ZHL2_9HELI</name>
<feature type="domain" description="DUF5666" evidence="1">
    <location>
        <begin position="22"/>
        <end position="91"/>
    </location>
</feature>
<proteinExistence type="predicted"/>
<organism evidence="2 3">
    <name type="scientific">Helicobacter baculiformis</name>
    <dbReference type="NCBI Taxonomy" id="427351"/>
    <lineage>
        <taxon>Bacteria</taxon>
        <taxon>Pseudomonadati</taxon>
        <taxon>Campylobacterota</taxon>
        <taxon>Epsilonproteobacteria</taxon>
        <taxon>Campylobacterales</taxon>
        <taxon>Helicobacteraceae</taxon>
        <taxon>Helicobacter</taxon>
    </lineage>
</organism>
<accession>A0ABV7ZHL2</accession>
<protein>
    <submittedName>
        <fullName evidence="2">DUF5666 domain-containing protein</fullName>
    </submittedName>
</protein>
<dbReference type="EMBL" id="JBHRZO010000018">
    <property type="protein sequence ID" value="MFC3847630.1"/>
    <property type="molecule type" value="Genomic_DNA"/>
</dbReference>
<evidence type="ECO:0000313" key="3">
    <source>
        <dbReference type="Proteomes" id="UP001595783"/>
    </source>
</evidence>
<dbReference type="InterPro" id="IPR043724">
    <property type="entry name" value="DUF5666"/>
</dbReference>